<evidence type="ECO:0000259" key="4">
    <source>
        <dbReference type="Pfam" id="PF22936"/>
    </source>
</evidence>
<dbReference type="OrthoDB" id="1726790at2759"/>
<organism evidence="5 6">
    <name type="scientific">Salix dunnii</name>
    <dbReference type="NCBI Taxonomy" id="1413687"/>
    <lineage>
        <taxon>Eukaryota</taxon>
        <taxon>Viridiplantae</taxon>
        <taxon>Streptophyta</taxon>
        <taxon>Embryophyta</taxon>
        <taxon>Tracheophyta</taxon>
        <taxon>Spermatophyta</taxon>
        <taxon>Magnoliopsida</taxon>
        <taxon>eudicotyledons</taxon>
        <taxon>Gunneridae</taxon>
        <taxon>Pentapetalae</taxon>
        <taxon>rosids</taxon>
        <taxon>fabids</taxon>
        <taxon>Malpighiales</taxon>
        <taxon>Salicaceae</taxon>
        <taxon>Saliceae</taxon>
        <taxon>Salix</taxon>
    </lineage>
</organism>
<feature type="region of interest" description="Disordered" evidence="2">
    <location>
        <begin position="282"/>
        <end position="354"/>
    </location>
</feature>
<evidence type="ECO:0000259" key="3">
    <source>
        <dbReference type="Pfam" id="PF00931"/>
    </source>
</evidence>
<evidence type="ECO:0008006" key="7">
    <source>
        <dbReference type="Google" id="ProtNLM"/>
    </source>
</evidence>
<feature type="domain" description="NB-ARC" evidence="3">
    <location>
        <begin position="48"/>
        <end position="146"/>
    </location>
</feature>
<comment type="caution">
    <text evidence="5">The sequence shown here is derived from an EMBL/GenBank/DDBJ whole genome shotgun (WGS) entry which is preliminary data.</text>
</comment>
<dbReference type="Proteomes" id="UP000657918">
    <property type="component" value="Chromosome 16"/>
</dbReference>
<dbReference type="PANTHER" id="PTHR36766:SF55">
    <property type="entry name" value="OS11G0492900 PROTEIN"/>
    <property type="match status" value="1"/>
</dbReference>
<dbReference type="PANTHER" id="PTHR36766">
    <property type="entry name" value="PLANT BROAD-SPECTRUM MILDEW RESISTANCE PROTEIN RPW8"/>
    <property type="match status" value="1"/>
</dbReference>
<keyword evidence="1" id="KW-0611">Plant defense</keyword>
<feature type="compositionally biased region" description="Low complexity" evidence="2">
    <location>
        <begin position="282"/>
        <end position="300"/>
    </location>
</feature>
<dbReference type="Pfam" id="PF22936">
    <property type="entry name" value="Pol_BBD"/>
    <property type="match status" value="1"/>
</dbReference>
<dbReference type="SUPFAM" id="SSF52540">
    <property type="entry name" value="P-loop containing nucleoside triphosphate hydrolases"/>
    <property type="match status" value="1"/>
</dbReference>
<dbReference type="InterPro" id="IPR054722">
    <property type="entry name" value="PolX-like_BBD"/>
</dbReference>
<feature type="domain" description="Retrovirus-related Pol polyprotein from transposon TNT 1-94-like beta-barrel" evidence="4">
    <location>
        <begin position="413"/>
        <end position="486"/>
    </location>
</feature>
<feature type="compositionally biased region" description="Polar residues" evidence="2">
    <location>
        <begin position="301"/>
        <end position="318"/>
    </location>
</feature>
<dbReference type="GO" id="GO:0006952">
    <property type="term" value="P:defense response"/>
    <property type="evidence" value="ECO:0007669"/>
    <property type="project" value="UniProtKB-KW"/>
</dbReference>
<evidence type="ECO:0000256" key="1">
    <source>
        <dbReference type="ARBA" id="ARBA00022821"/>
    </source>
</evidence>
<dbReference type="EMBL" id="JADGMS010000016">
    <property type="protein sequence ID" value="KAF9665681.1"/>
    <property type="molecule type" value="Genomic_DNA"/>
</dbReference>
<evidence type="ECO:0000313" key="6">
    <source>
        <dbReference type="Proteomes" id="UP000657918"/>
    </source>
</evidence>
<gene>
    <name evidence="5" type="ORF">SADUNF_Sadunf16G0148700</name>
</gene>
<evidence type="ECO:0000313" key="5">
    <source>
        <dbReference type="EMBL" id="KAF9665681.1"/>
    </source>
</evidence>
<dbReference type="AlphaFoldDB" id="A0A835JA97"/>
<accession>A0A835JA97</accession>
<protein>
    <recommendedName>
        <fullName evidence="7">CCHC-type domain-containing protein</fullName>
    </recommendedName>
</protein>
<keyword evidence="6" id="KW-1185">Reference proteome</keyword>
<feature type="compositionally biased region" description="Polar residues" evidence="2">
    <location>
        <begin position="325"/>
        <end position="336"/>
    </location>
</feature>
<reference evidence="5 6" key="1">
    <citation type="submission" date="2020-10" db="EMBL/GenBank/DDBJ databases">
        <title>Plant Genome Project.</title>
        <authorList>
            <person name="Zhang R.-G."/>
        </authorList>
    </citation>
    <scope>NUCLEOTIDE SEQUENCE [LARGE SCALE GENOMIC DNA]</scope>
    <source>
        <strain evidence="5">FAFU-HL-1</strain>
        <tissue evidence="5">Leaf</tissue>
    </source>
</reference>
<proteinExistence type="predicted"/>
<name>A0A835JA97_9ROSI</name>
<dbReference type="GO" id="GO:0043531">
    <property type="term" value="F:ADP binding"/>
    <property type="evidence" value="ECO:0007669"/>
    <property type="project" value="InterPro"/>
</dbReference>
<dbReference type="InterPro" id="IPR027417">
    <property type="entry name" value="P-loop_NTPase"/>
</dbReference>
<sequence length="531" mass="58564">MPSKQFWTDNMIGASWSRLISQIRDGLTAGDPPCIGNTAASACCLPRVGKTTLAQLVYNDSTVLVSAFDLRDWVLDSEVTRDQACNHSDDLNLLPVTLIEKLSGKRCLMVLDDVCNVGQDQWDLLCLPLSTSEVKMLATTRNNGHCRGREGLRLRAGTSSNKFEDIDSVGMIADEGSPCTAETEVRCKSEAASNSGKNSKQTLQNIVGDVSNATQPCSIKSSIPEIQVQHSRNGNNEQIQQQINSQSRKSTNDSIPEIQVQHSRIGNSEQIQQQINIQCSKSTNGNNNQITQQDINNNQGSKSTGTNGHRGTQSNLTNYREAPSKFTSNGHGFQAQQKRHPTSPNRRPPPPGERRMTIAEREQYRDHQCQYCGMAGHIAKICWWVPKKPTQQEEIPQALATLTLDTNITDTEWTADTGASNHMTGKLGMLTNIRQYTGDESVLIGDGSSMPILAIGDTCIKQKATTLPLNDVLLVPKLTKNLLSERETALAVMKGKRKGDLYVLPASPELYFSHRFKSTTVEIWHQRLGHP</sequence>
<dbReference type="InterPro" id="IPR002182">
    <property type="entry name" value="NB-ARC"/>
</dbReference>
<evidence type="ECO:0000256" key="2">
    <source>
        <dbReference type="SAM" id="MobiDB-lite"/>
    </source>
</evidence>
<dbReference type="Gene3D" id="3.40.50.300">
    <property type="entry name" value="P-loop containing nucleotide triphosphate hydrolases"/>
    <property type="match status" value="1"/>
</dbReference>
<dbReference type="Pfam" id="PF00931">
    <property type="entry name" value="NB-ARC"/>
    <property type="match status" value="1"/>
</dbReference>